<proteinExistence type="predicted"/>
<evidence type="ECO:0000313" key="2">
    <source>
        <dbReference type="WBParaSite" id="GPLIN_000142800"/>
    </source>
</evidence>
<dbReference type="WBParaSite" id="GPLIN_000142800">
    <property type="protein sequence ID" value="GPLIN_000142800"/>
    <property type="gene ID" value="GPLIN_000142800"/>
</dbReference>
<reference evidence="1" key="1">
    <citation type="submission" date="2014-05" db="EMBL/GenBank/DDBJ databases">
        <title>The genome and life-stage specific transcriptomes of Globodera pallida elucidate key aspects of plant parasitism by a cyst nematode.</title>
        <authorList>
            <person name="Cotton J.A."/>
            <person name="Lilley C.J."/>
            <person name="Jones L.M."/>
            <person name="Kikuchi T."/>
            <person name="Reid A.J."/>
            <person name="Thorpe P."/>
            <person name="Tsai I.J."/>
            <person name="Beasley H."/>
            <person name="Blok V."/>
            <person name="Cock P.J.A."/>
            <person name="Van den Akker S.E."/>
            <person name="Holroyd N."/>
            <person name="Hunt M."/>
            <person name="Mantelin S."/>
            <person name="Naghra H."/>
            <person name="Pain A."/>
            <person name="Palomares-Rius J.E."/>
            <person name="Zarowiecki M."/>
            <person name="Berriman M."/>
            <person name="Jones J.T."/>
            <person name="Urwin P.E."/>
        </authorList>
    </citation>
    <scope>NUCLEOTIDE SEQUENCE [LARGE SCALE GENOMIC DNA]</scope>
    <source>
        <strain evidence="1">Lindley</strain>
    </source>
</reference>
<organism evidence="1 2">
    <name type="scientific">Globodera pallida</name>
    <name type="common">Potato cyst nematode worm</name>
    <name type="synonym">Heterodera pallida</name>
    <dbReference type="NCBI Taxonomy" id="36090"/>
    <lineage>
        <taxon>Eukaryota</taxon>
        <taxon>Metazoa</taxon>
        <taxon>Ecdysozoa</taxon>
        <taxon>Nematoda</taxon>
        <taxon>Chromadorea</taxon>
        <taxon>Rhabditida</taxon>
        <taxon>Tylenchina</taxon>
        <taxon>Tylenchomorpha</taxon>
        <taxon>Tylenchoidea</taxon>
        <taxon>Heteroderidae</taxon>
        <taxon>Heteroderinae</taxon>
        <taxon>Globodera</taxon>
    </lineage>
</organism>
<name>A0A183BLE3_GLOPA</name>
<accession>A0A183BLE3</accession>
<evidence type="ECO:0000313" key="1">
    <source>
        <dbReference type="Proteomes" id="UP000050741"/>
    </source>
</evidence>
<keyword evidence="1" id="KW-1185">Reference proteome</keyword>
<dbReference type="AlphaFoldDB" id="A0A183BLE3"/>
<sequence length="119" mass="13911">MEIEKDKAKNKKEIAKFDKAICSKLCKIIEKDVDKSVLELIREAYQNLEIMQILATPEKQKEYVEHFQMYYYKKEDLEKQLSHAKDEAAEMPEPCAATEKAYKAAACCCKSIEVQLQWQ</sequence>
<dbReference type="Proteomes" id="UP000050741">
    <property type="component" value="Unassembled WGS sequence"/>
</dbReference>
<protein>
    <submittedName>
        <fullName evidence="2">14_3_3 domain-containing protein</fullName>
    </submittedName>
</protein>
<reference evidence="2" key="2">
    <citation type="submission" date="2016-06" db="UniProtKB">
        <authorList>
            <consortium name="WormBaseParasite"/>
        </authorList>
    </citation>
    <scope>IDENTIFICATION</scope>
</reference>